<dbReference type="InterPro" id="IPR006047">
    <property type="entry name" value="GH13_cat_dom"/>
</dbReference>
<protein>
    <recommendedName>
        <fullName evidence="5 12">Alpha-amylase</fullName>
        <ecNumber evidence="4 12">3.2.1.1</ecNumber>
    </recommendedName>
</protein>
<dbReference type="InterPro" id="IPR006048">
    <property type="entry name" value="A-amylase/branching_C"/>
</dbReference>
<dbReference type="GO" id="GO:0005975">
    <property type="term" value="P:carbohydrate metabolic process"/>
    <property type="evidence" value="ECO:0007669"/>
    <property type="project" value="InterPro"/>
</dbReference>
<dbReference type="InterPro" id="IPR013780">
    <property type="entry name" value="Glyco_hydro_b"/>
</dbReference>
<reference evidence="15 17" key="2">
    <citation type="submission" date="2015-07" db="EMBL/GenBank/DDBJ databases">
        <title>Whole genome sequence of Ardenticatena maritima DSM 23922.</title>
        <authorList>
            <person name="Hemp J."/>
            <person name="Ward L.M."/>
            <person name="Pace L.A."/>
            <person name="Fischer W.W."/>
        </authorList>
    </citation>
    <scope>NUCLEOTIDE SEQUENCE [LARGE SCALE GENOMIC DNA]</scope>
    <source>
        <strain evidence="15 17">110S</strain>
    </source>
</reference>
<evidence type="ECO:0000259" key="13">
    <source>
        <dbReference type="PROSITE" id="PS51166"/>
    </source>
</evidence>
<dbReference type="InterPro" id="IPR017853">
    <property type="entry name" value="GH"/>
</dbReference>
<keyword evidence="7 12" id="KW-0378">Hydrolase</keyword>
<dbReference type="PRINTS" id="PR00110">
    <property type="entry name" value="ALPHAAMYLASE"/>
</dbReference>
<dbReference type="GO" id="GO:2001070">
    <property type="term" value="F:starch binding"/>
    <property type="evidence" value="ECO:0007669"/>
    <property type="project" value="InterPro"/>
</dbReference>
<dbReference type="GO" id="GO:0004556">
    <property type="term" value="F:alpha-amylase activity"/>
    <property type="evidence" value="ECO:0007669"/>
    <property type="project" value="UniProtKB-UniRule"/>
</dbReference>
<feature type="domain" description="CBM20" evidence="13">
    <location>
        <begin position="495"/>
        <end position="594"/>
    </location>
</feature>
<comment type="caution">
    <text evidence="14">The sequence shown here is derived from an EMBL/GenBank/DDBJ whole genome shotgun (WGS) entry which is preliminary data.</text>
</comment>
<proteinExistence type="inferred from homology"/>
<evidence type="ECO:0000256" key="6">
    <source>
        <dbReference type="ARBA" id="ARBA00022723"/>
    </source>
</evidence>
<dbReference type="Proteomes" id="UP000037784">
    <property type="component" value="Unassembled WGS sequence"/>
</dbReference>
<dbReference type="SUPFAM" id="SSF49452">
    <property type="entry name" value="Starch-binding domain-like"/>
    <property type="match status" value="1"/>
</dbReference>
<dbReference type="AlphaFoldDB" id="A0A0M8KBD0"/>
<dbReference type="PROSITE" id="PS51166">
    <property type="entry name" value="CBM20"/>
    <property type="match status" value="1"/>
</dbReference>
<dbReference type="OrthoDB" id="9805159at2"/>
<dbReference type="STRING" id="872965.SE16_02505"/>
<evidence type="ECO:0000256" key="1">
    <source>
        <dbReference type="ARBA" id="ARBA00000548"/>
    </source>
</evidence>
<dbReference type="InterPro" id="IPR031319">
    <property type="entry name" value="A-amylase_C"/>
</dbReference>
<evidence type="ECO:0000313" key="16">
    <source>
        <dbReference type="Proteomes" id="UP000037784"/>
    </source>
</evidence>
<dbReference type="GO" id="GO:0046872">
    <property type="term" value="F:metal ion binding"/>
    <property type="evidence" value="ECO:0007669"/>
    <property type="project" value="UniProtKB-KW"/>
</dbReference>
<dbReference type="Pfam" id="PF00686">
    <property type="entry name" value="CBM_20"/>
    <property type="match status" value="1"/>
</dbReference>
<dbReference type="SUPFAM" id="SSF51011">
    <property type="entry name" value="Glycosyl hydrolase domain"/>
    <property type="match status" value="1"/>
</dbReference>
<keyword evidence="8" id="KW-0106">Calcium</keyword>
<keyword evidence="9 12" id="KW-0119">Carbohydrate metabolism</keyword>
<keyword evidence="16" id="KW-1185">Reference proteome</keyword>
<evidence type="ECO:0000313" key="14">
    <source>
        <dbReference type="EMBL" id="GAP64259.1"/>
    </source>
</evidence>
<dbReference type="InterPro" id="IPR013784">
    <property type="entry name" value="Carb-bd-like_fold"/>
</dbReference>
<dbReference type="SMART" id="SM01065">
    <property type="entry name" value="CBM_2"/>
    <property type="match status" value="1"/>
</dbReference>
<dbReference type="PANTHER" id="PTHR43447">
    <property type="entry name" value="ALPHA-AMYLASE"/>
    <property type="match status" value="1"/>
</dbReference>
<dbReference type="CDD" id="cd11317">
    <property type="entry name" value="AmyAc_bac_euk_AmyA"/>
    <property type="match status" value="1"/>
</dbReference>
<organism evidence="14 16">
    <name type="scientific">Ardenticatena maritima</name>
    <dbReference type="NCBI Taxonomy" id="872965"/>
    <lineage>
        <taxon>Bacteria</taxon>
        <taxon>Bacillati</taxon>
        <taxon>Chloroflexota</taxon>
        <taxon>Ardenticatenia</taxon>
        <taxon>Ardenticatenales</taxon>
        <taxon>Ardenticatenaceae</taxon>
        <taxon>Ardenticatena</taxon>
    </lineage>
</organism>
<evidence type="ECO:0000256" key="12">
    <source>
        <dbReference type="RuleBase" id="RU361134"/>
    </source>
</evidence>
<evidence type="ECO:0000313" key="15">
    <source>
        <dbReference type="EMBL" id="KPL89351.1"/>
    </source>
</evidence>
<dbReference type="EMBL" id="LGKN01000003">
    <property type="protein sequence ID" value="KPL89351.1"/>
    <property type="molecule type" value="Genomic_DNA"/>
</dbReference>
<reference evidence="14" key="1">
    <citation type="journal article" date="2015" name="Genome Announc.">
        <title>Draft Genome Sequence of a Heterotrophic Facultative Anaerobic Thermophilic Bacterium, Ardenticatena maritima Strain 110ST.</title>
        <authorList>
            <person name="Kawaichi S."/>
            <person name="Yoshida T."/>
            <person name="Sako Y."/>
            <person name="Nakamura R."/>
        </authorList>
    </citation>
    <scope>NUCLEOTIDE SEQUENCE [LARGE SCALE GENOMIC DNA]</scope>
    <source>
        <strain evidence="14">110S</strain>
    </source>
</reference>
<dbReference type="SMART" id="SM00642">
    <property type="entry name" value="Aamy"/>
    <property type="match status" value="1"/>
</dbReference>
<evidence type="ECO:0000256" key="4">
    <source>
        <dbReference type="ARBA" id="ARBA00012595"/>
    </source>
</evidence>
<dbReference type="SMART" id="SM00632">
    <property type="entry name" value="Aamy_C"/>
    <property type="match status" value="1"/>
</dbReference>
<dbReference type="Proteomes" id="UP000050502">
    <property type="component" value="Unassembled WGS sequence"/>
</dbReference>
<dbReference type="EMBL" id="BBZA01000240">
    <property type="protein sequence ID" value="GAP64259.1"/>
    <property type="molecule type" value="Genomic_DNA"/>
</dbReference>
<dbReference type="InterPro" id="IPR002044">
    <property type="entry name" value="CBM20"/>
</dbReference>
<reference evidence="16" key="3">
    <citation type="submission" date="2015-08" db="EMBL/GenBank/DDBJ databases">
        <title>Draft Genome Sequence of a Heterotrophic Facultative Anaerobic Bacterium Ardenticatena maritima Strain 110S.</title>
        <authorList>
            <person name="Kawaichi S."/>
            <person name="Yoshida T."/>
            <person name="Sako Y."/>
            <person name="Nakamura R."/>
        </authorList>
    </citation>
    <scope>NUCLEOTIDE SEQUENCE [LARGE SCALE GENOMIC DNA]</scope>
    <source>
        <strain evidence="16">110S</strain>
    </source>
</reference>
<evidence type="ECO:0000256" key="2">
    <source>
        <dbReference type="ARBA" id="ARBA00001913"/>
    </source>
</evidence>
<evidence type="ECO:0000313" key="17">
    <source>
        <dbReference type="Proteomes" id="UP000050502"/>
    </source>
</evidence>
<keyword evidence="6" id="KW-0479">Metal-binding</keyword>
<dbReference type="EC" id="3.2.1.1" evidence="4 12"/>
<comment type="catalytic activity">
    <reaction evidence="1 12">
        <text>Endohydrolysis of (1-&gt;4)-alpha-D-glucosidic linkages in polysaccharides containing three or more (1-&gt;4)-alpha-linked D-glucose units.</text>
        <dbReference type="EC" id="3.2.1.1"/>
    </reaction>
</comment>
<evidence type="ECO:0000256" key="7">
    <source>
        <dbReference type="ARBA" id="ARBA00022801"/>
    </source>
</evidence>
<keyword evidence="10 12" id="KW-0326">Glycosidase</keyword>
<dbReference type="FunFam" id="2.60.40.10:FF:000552">
    <property type="entry name" value="Related to glucoamylase"/>
    <property type="match status" value="1"/>
</dbReference>
<comment type="cofactor">
    <cofactor evidence="2">
        <name>Ca(2+)</name>
        <dbReference type="ChEBI" id="CHEBI:29108"/>
    </cofactor>
</comment>
<dbReference type="CDD" id="cd05808">
    <property type="entry name" value="CBM20_alpha_amylase"/>
    <property type="match status" value="1"/>
</dbReference>
<evidence type="ECO:0000256" key="3">
    <source>
        <dbReference type="ARBA" id="ARBA00008061"/>
    </source>
</evidence>
<dbReference type="InterPro" id="IPR006046">
    <property type="entry name" value="Alpha_amylase"/>
</dbReference>
<sequence>MIRPRFACLRVVWVVSALVVAFWLWASPRPAFAQGPTRTVAVHLFEWRWEDIALECEQFLGPKGFAAVQVSPPQEHAIVTSSDGGPYPWWQRYQPVSYQLVSRSGDRQAFIDMVQRCHAAGVDVYVDAVINHMTGQESGVGSAGSTYTHYDYPNYAPWDFHYCGTPGNEIQSYSDRYQVQNCELVNLADLNTGSEYVRNTIAAYLNDLVSIGVDGFRIDAAKHMNTNDIAAILARVNGSPYIYQEVIEAAGEPITGDEYFQNGDVTEFDYSTSLGNVFLHGQLSWLSSFGEAWGFMPSDKALVFVDNHDNQRGHGGGGDVVTYKNGTLYDLANVFMLAWPYGYPRIMSSYEFSHRDQGPPSYSDGTTKPVHNPDGSLNCFGAEWKCEHRWRPIANMVEFRNVTAPAFYVSNWWTDGYNQIAFGRGDLGFVVINRDTSKWLSQTLQTGMPAGTYCDVISGERNGSSCTGNTITVNADGTASFSVPPMSAVAIHANSKVSNSVAVTFDVYATTYWGQNVYVVGNIPALGSWNTAQAVPLSASAYPRWRGTVQLPANTWVEYKYIKKDGGSVVWESGGNRTFTTPSGGSLTRTDTWR</sequence>
<dbReference type="Gene3D" id="2.60.40.1180">
    <property type="entry name" value="Golgi alpha-mannosidase II"/>
    <property type="match status" value="1"/>
</dbReference>
<dbReference type="SUPFAM" id="SSF51445">
    <property type="entry name" value="(Trans)glycosidases"/>
    <property type="match status" value="1"/>
</dbReference>
<dbReference type="Gene3D" id="3.20.20.80">
    <property type="entry name" value="Glycosidases"/>
    <property type="match status" value="1"/>
</dbReference>
<name>A0A0M8KBD0_9CHLR</name>
<dbReference type="Pfam" id="PF00128">
    <property type="entry name" value="Alpha-amylase"/>
    <property type="match status" value="1"/>
</dbReference>
<dbReference type="Gene3D" id="2.60.40.10">
    <property type="entry name" value="Immunoglobulins"/>
    <property type="match status" value="1"/>
</dbReference>
<evidence type="ECO:0000256" key="11">
    <source>
        <dbReference type="RuleBase" id="RU003615"/>
    </source>
</evidence>
<dbReference type="RefSeq" id="WP_054493972.1">
    <property type="nucleotide sequence ID" value="NZ_BBZA01000240.1"/>
</dbReference>
<evidence type="ECO:0000256" key="8">
    <source>
        <dbReference type="ARBA" id="ARBA00022837"/>
    </source>
</evidence>
<dbReference type="Pfam" id="PF02806">
    <property type="entry name" value="Alpha-amylase_C"/>
    <property type="match status" value="1"/>
</dbReference>
<dbReference type="PATRIC" id="fig|872965.6.peg.449"/>
<evidence type="ECO:0000256" key="9">
    <source>
        <dbReference type="ARBA" id="ARBA00023277"/>
    </source>
</evidence>
<comment type="similarity">
    <text evidence="3 11">Belongs to the glycosyl hydrolase 13 family.</text>
</comment>
<evidence type="ECO:0000256" key="5">
    <source>
        <dbReference type="ARBA" id="ARBA00017303"/>
    </source>
</evidence>
<dbReference type="InterPro" id="IPR013783">
    <property type="entry name" value="Ig-like_fold"/>
</dbReference>
<gene>
    <name evidence="14" type="ORF">ARMA_2682</name>
    <name evidence="15" type="ORF">SE16_02505</name>
</gene>
<accession>A0A0M8KBD0</accession>
<evidence type="ECO:0000256" key="10">
    <source>
        <dbReference type="ARBA" id="ARBA00023295"/>
    </source>
</evidence>